<dbReference type="GO" id="GO:0042391">
    <property type="term" value="P:regulation of membrane potential"/>
    <property type="evidence" value="ECO:0007669"/>
    <property type="project" value="TreeGrafter"/>
</dbReference>
<keyword evidence="4" id="KW-1185">Reference proteome</keyword>
<dbReference type="OrthoDB" id="303066at2759"/>
<evidence type="ECO:0000313" key="4">
    <source>
        <dbReference type="Proteomes" id="UP001152799"/>
    </source>
</evidence>
<proteinExistence type="predicted"/>
<gene>
    <name evidence="3" type="ORF">CEUTPL_LOCUS11071</name>
</gene>
<dbReference type="EMBL" id="OU892282">
    <property type="protein sequence ID" value="CAH1132569.1"/>
    <property type="molecule type" value="Genomic_DNA"/>
</dbReference>
<keyword evidence="1" id="KW-1133">Transmembrane helix</keyword>
<organism evidence="3 4">
    <name type="scientific">Ceutorhynchus assimilis</name>
    <name type="common">cabbage seed weevil</name>
    <dbReference type="NCBI Taxonomy" id="467358"/>
    <lineage>
        <taxon>Eukaryota</taxon>
        <taxon>Metazoa</taxon>
        <taxon>Ecdysozoa</taxon>
        <taxon>Arthropoda</taxon>
        <taxon>Hexapoda</taxon>
        <taxon>Insecta</taxon>
        <taxon>Pterygota</taxon>
        <taxon>Neoptera</taxon>
        <taxon>Endopterygota</taxon>
        <taxon>Coleoptera</taxon>
        <taxon>Polyphaga</taxon>
        <taxon>Cucujiformia</taxon>
        <taxon>Curculionidae</taxon>
        <taxon>Ceutorhynchinae</taxon>
        <taxon>Ceutorhynchus</taxon>
    </lineage>
</organism>
<reference evidence="3" key="1">
    <citation type="submission" date="2022-01" db="EMBL/GenBank/DDBJ databases">
        <authorList>
            <person name="King R."/>
        </authorList>
    </citation>
    <scope>NUCLEOTIDE SEQUENCE</scope>
</reference>
<dbReference type="Pfam" id="PF12166">
    <property type="entry name" value="Piezo_cap"/>
    <property type="match status" value="1"/>
</dbReference>
<dbReference type="InterPro" id="IPR027272">
    <property type="entry name" value="Piezo"/>
</dbReference>
<keyword evidence="1" id="KW-0812">Transmembrane</keyword>
<evidence type="ECO:0000256" key="1">
    <source>
        <dbReference type="SAM" id="Phobius"/>
    </source>
</evidence>
<accession>A0A9P0DN28</accession>
<dbReference type="PANTHER" id="PTHR13167:SF25">
    <property type="entry name" value="PIEZO-TYPE MECHANOSENSITIVE ION CHANNEL COMPONENT"/>
    <property type="match status" value="1"/>
</dbReference>
<name>A0A9P0DN28_9CUCU</name>
<protein>
    <recommendedName>
        <fullName evidence="2">Piezo non-specific cation channel cap domain-containing protein</fullName>
    </recommendedName>
</protein>
<dbReference type="GO" id="GO:0005261">
    <property type="term" value="F:monoatomic cation channel activity"/>
    <property type="evidence" value="ECO:0007669"/>
    <property type="project" value="TreeGrafter"/>
</dbReference>
<dbReference type="AlphaFoldDB" id="A0A9P0DN28"/>
<dbReference type="Proteomes" id="UP001152799">
    <property type="component" value="Chromosome 6"/>
</dbReference>
<evidence type="ECO:0000313" key="3">
    <source>
        <dbReference type="EMBL" id="CAH1132569.1"/>
    </source>
</evidence>
<dbReference type="InterPro" id="IPR031334">
    <property type="entry name" value="Piezo_cap_dom"/>
</dbReference>
<feature type="domain" description="Piezo non-specific cation channel cap" evidence="2">
    <location>
        <begin position="2"/>
        <end position="308"/>
    </location>
</feature>
<dbReference type="GO" id="GO:0071260">
    <property type="term" value="P:cellular response to mechanical stimulus"/>
    <property type="evidence" value="ECO:0007669"/>
    <property type="project" value="TreeGrafter"/>
</dbReference>
<dbReference type="PANTHER" id="PTHR13167">
    <property type="entry name" value="PIEZO-TYPE MECHANOSENSITIVE ION CHANNEL COMPONENT"/>
    <property type="match status" value="1"/>
</dbReference>
<dbReference type="GO" id="GO:0005886">
    <property type="term" value="C:plasma membrane"/>
    <property type="evidence" value="ECO:0007669"/>
    <property type="project" value="TreeGrafter"/>
</dbReference>
<dbReference type="GO" id="GO:0050982">
    <property type="term" value="P:detection of mechanical stimulus"/>
    <property type="evidence" value="ECO:0007669"/>
    <property type="project" value="TreeGrafter"/>
</dbReference>
<sequence>MAEDVVVVKWSPHSLTQWKVSPGTHDELMKDLKSKNSITIRVEIQYTHVGHGGEKTQSSFVQNTEIPRLPNKQRQSLIDILNFENKTTFLRLPMVFPKFMLITKDAKSKVLGIIKEPTTIDTTSTSERSDDYISARSSQEEYFVAKSFEHDEDEEILPNPSLFRNLLISLKTGKNREVWWHMQEECDITDDDYFYYLKNIQHNSCDQLVMYTFNEKVFSKTISYITQSGIIGLYLLYFMIMVDFMRGCRVTVDAIWINDWPDPEGLWRKCREVYIARDMRNYELEEELFAELIFIMRSREVLIKLTRETTSAYNPPVLTGESKKTK</sequence>
<keyword evidence="1" id="KW-0472">Membrane</keyword>
<feature type="transmembrane region" description="Helical" evidence="1">
    <location>
        <begin position="222"/>
        <end position="240"/>
    </location>
</feature>
<dbReference type="GO" id="GO:0008381">
    <property type="term" value="F:mechanosensitive monoatomic ion channel activity"/>
    <property type="evidence" value="ECO:0007669"/>
    <property type="project" value="InterPro"/>
</dbReference>
<evidence type="ECO:0000259" key="2">
    <source>
        <dbReference type="Pfam" id="PF12166"/>
    </source>
</evidence>